<keyword evidence="2" id="KW-1185">Reference proteome</keyword>
<evidence type="ECO:0000313" key="2">
    <source>
        <dbReference type="Proteomes" id="UP001497535"/>
    </source>
</evidence>
<comment type="caution">
    <text evidence="1">The sequence shown here is derived from an EMBL/GenBank/DDBJ whole genome shotgun (WGS) entry which is preliminary data.</text>
</comment>
<accession>A0ACB0XYE9</accession>
<protein>
    <submittedName>
        <fullName evidence="1">Uncharacterized protein</fullName>
    </submittedName>
</protein>
<dbReference type="Proteomes" id="UP001497535">
    <property type="component" value="Unassembled WGS sequence"/>
</dbReference>
<sequence length="61" mass="7230">MKFFPLLFHTNVLSSFFPLFIFKYFKSVHISILFFYINLFSFSIGQIFFCAAHVFGPTICF</sequence>
<dbReference type="EMBL" id="CAVMJV010000004">
    <property type="protein sequence ID" value="CAK5023040.1"/>
    <property type="molecule type" value="Genomic_DNA"/>
</dbReference>
<evidence type="ECO:0000313" key="1">
    <source>
        <dbReference type="EMBL" id="CAK5023040.1"/>
    </source>
</evidence>
<proteinExistence type="predicted"/>
<gene>
    <name evidence="1" type="ORF">MENTE1834_LOCUS5079</name>
</gene>
<reference evidence="1" key="1">
    <citation type="submission" date="2023-11" db="EMBL/GenBank/DDBJ databases">
        <authorList>
            <person name="Poullet M."/>
        </authorList>
    </citation>
    <scope>NUCLEOTIDE SEQUENCE</scope>
    <source>
        <strain evidence="1">E1834</strain>
    </source>
</reference>
<name>A0ACB0XYE9_MELEN</name>
<organism evidence="1 2">
    <name type="scientific">Meloidogyne enterolobii</name>
    <name type="common">Root-knot nematode worm</name>
    <name type="synonym">Meloidogyne mayaguensis</name>
    <dbReference type="NCBI Taxonomy" id="390850"/>
    <lineage>
        <taxon>Eukaryota</taxon>
        <taxon>Metazoa</taxon>
        <taxon>Ecdysozoa</taxon>
        <taxon>Nematoda</taxon>
        <taxon>Chromadorea</taxon>
        <taxon>Rhabditida</taxon>
        <taxon>Tylenchina</taxon>
        <taxon>Tylenchomorpha</taxon>
        <taxon>Tylenchoidea</taxon>
        <taxon>Meloidogynidae</taxon>
        <taxon>Meloidogyninae</taxon>
        <taxon>Meloidogyne</taxon>
    </lineage>
</organism>